<feature type="chain" id="PRO_5043459134" description="Outer membrane protein beta-barrel domain-containing protein" evidence="2">
    <location>
        <begin position="21"/>
        <end position="197"/>
    </location>
</feature>
<feature type="domain" description="Outer membrane protein beta-barrel" evidence="3">
    <location>
        <begin position="13"/>
        <end position="190"/>
    </location>
</feature>
<proteinExistence type="predicted"/>
<dbReference type="Gene3D" id="2.40.160.20">
    <property type="match status" value="1"/>
</dbReference>
<dbReference type="RefSeq" id="WP_348260945.1">
    <property type="nucleotide sequence ID" value="NZ_CP121196.1"/>
</dbReference>
<dbReference type="InterPro" id="IPR027385">
    <property type="entry name" value="Beta-barrel_OMP"/>
</dbReference>
<dbReference type="InterPro" id="IPR011250">
    <property type="entry name" value="OMP/PagP_B-barrel"/>
</dbReference>
<gene>
    <name evidence="4" type="ORF">P8935_14145</name>
</gene>
<evidence type="ECO:0000256" key="2">
    <source>
        <dbReference type="SAM" id="SignalP"/>
    </source>
</evidence>
<dbReference type="SUPFAM" id="SSF56925">
    <property type="entry name" value="OMPA-like"/>
    <property type="match status" value="1"/>
</dbReference>
<name>A0AAU7DEE7_9BACT</name>
<reference evidence="4" key="1">
    <citation type="submission" date="2023-03" db="EMBL/GenBank/DDBJ databases">
        <title>Edaphobacter sp.</title>
        <authorList>
            <person name="Huber K.J."/>
            <person name="Papendorf J."/>
            <person name="Pilke C."/>
            <person name="Bunk B."/>
            <person name="Sproeer C."/>
            <person name="Pester M."/>
        </authorList>
    </citation>
    <scope>NUCLEOTIDE SEQUENCE</scope>
    <source>
        <strain evidence="4">DSM 110680</strain>
    </source>
</reference>
<dbReference type="Pfam" id="PF13505">
    <property type="entry name" value="OMP_b-brl"/>
    <property type="match status" value="1"/>
</dbReference>
<feature type="signal peptide" evidence="2">
    <location>
        <begin position="1"/>
        <end position="20"/>
    </location>
</feature>
<evidence type="ECO:0000256" key="1">
    <source>
        <dbReference type="ARBA" id="ARBA00022729"/>
    </source>
</evidence>
<evidence type="ECO:0000259" key="3">
    <source>
        <dbReference type="Pfam" id="PF13505"/>
    </source>
</evidence>
<keyword evidence="1 2" id="KW-0732">Signal</keyword>
<organism evidence="4">
    <name type="scientific">Telmatobacter sp. DSM 110680</name>
    <dbReference type="NCBI Taxonomy" id="3036704"/>
    <lineage>
        <taxon>Bacteria</taxon>
        <taxon>Pseudomonadati</taxon>
        <taxon>Acidobacteriota</taxon>
        <taxon>Terriglobia</taxon>
        <taxon>Terriglobales</taxon>
        <taxon>Acidobacteriaceae</taxon>
        <taxon>Telmatobacter</taxon>
    </lineage>
</organism>
<dbReference type="AlphaFoldDB" id="A0AAU7DEE7"/>
<dbReference type="EMBL" id="CP121196">
    <property type="protein sequence ID" value="XBH15711.1"/>
    <property type="molecule type" value="Genomic_DNA"/>
</dbReference>
<protein>
    <recommendedName>
        <fullName evidence="3">Outer membrane protein beta-barrel domain-containing protein</fullName>
    </recommendedName>
</protein>
<accession>A0AAU7DEE7</accession>
<sequence length="197" mass="21624">MVANLLAVITLSFISLSCVAQVVPAVTTHPPLSTSLGAGINYWSGDWERGDINRWGPSAWGTITIWHDLSIIAEGHSMIVGGNNAASTYKYFTSGGGLIYTSDYWGRFQPMFKGEAGFASLSHPSNSSGHLHHTSNIWTLGGGVEYHTGGHLWTHVEYSYDFFPNFHSSITNQNHSLNPRGFTFGETYRFGQSGTRF</sequence>
<evidence type="ECO:0000313" key="4">
    <source>
        <dbReference type="EMBL" id="XBH15711.1"/>
    </source>
</evidence>